<dbReference type="GO" id="GO:0015871">
    <property type="term" value="P:choline transport"/>
    <property type="evidence" value="ECO:0007669"/>
    <property type="project" value="TreeGrafter"/>
</dbReference>
<evidence type="ECO:0000256" key="8">
    <source>
        <dbReference type="ARBA" id="ARBA00035652"/>
    </source>
</evidence>
<evidence type="ECO:0000256" key="2">
    <source>
        <dbReference type="ARBA" id="ARBA00022448"/>
    </source>
</evidence>
<comment type="subcellular location">
    <subcellularLocation>
        <location evidence="1 9">Cell membrane</location>
        <topology evidence="1 9">Multi-pass membrane protein</topology>
    </subcellularLocation>
</comment>
<proteinExistence type="inferred from homology"/>
<dbReference type="InterPro" id="IPR000515">
    <property type="entry name" value="MetI-like"/>
</dbReference>
<evidence type="ECO:0000313" key="12">
    <source>
        <dbReference type="EMBL" id="SCW52976.1"/>
    </source>
</evidence>
<name>A0A1G4R819_9CAUL</name>
<dbReference type="GO" id="GO:0043190">
    <property type="term" value="C:ATP-binding cassette (ABC) transporter complex"/>
    <property type="evidence" value="ECO:0007669"/>
    <property type="project" value="InterPro"/>
</dbReference>
<evidence type="ECO:0000256" key="9">
    <source>
        <dbReference type="RuleBase" id="RU363032"/>
    </source>
</evidence>
<dbReference type="PROSITE" id="PS50928">
    <property type="entry name" value="ABC_TM1"/>
    <property type="match status" value="1"/>
</dbReference>
<feature type="signal peptide" evidence="10">
    <location>
        <begin position="1"/>
        <end position="33"/>
    </location>
</feature>
<dbReference type="GO" id="GO:0005275">
    <property type="term" value="F:amine transmembrane transporter activity"/>
    <property type="evidence" value="ECO:0007669"/>
    <property type="project" value="TreeGrafter"/>
</dbReference>
<evidence type="ECO:0000256" key="7">
    <source>
        <dbReference type="ARBA" id="ARBA00035642"/>
    </source>
</evidence>
<accession>A0A1G4R819</accession>
<dbReference type="PANTHER" id="PTHR47737:SF1">
    <property type="entry name" value="GLYCINE BETAINE_PROLINE BETAINE TRANSPORT SYSTEM PERMEASE PROTEIN PROW"/>
    <property type="match status" value="1"/>
</dbReference>
<reference evidence="13" key="1">
    <citation type="submission" date="2016-10" db="EMBL/GenBank/DDBJ databases">
        <authorList>
            <person name="Varghese N."/>
            <person name="Submissions S."/>
        </authorList>
    </citation>
    <scope>NUCLEOTIDE SEQUENCE [LARGE SCALE GENOMIC DNA]</scope>
    <source>
        <strain evidence="13">CGMCC 1.3431</strain>
    </source>
</reference>
<keyword evidence="3" id="KW-1003">Cell membrane</keyword>
<dbReference type="Pfam" id="PF04069">
    <property type="entry name" value="OpuAC"/>
    <property type="match status" value="1"/>
</dbReference>
<evidence type="ECO:0000256" key="4">
    <source>
        <dbReference type="ARBA" id="ARBA00022692"/>
    </source>
</evidence>
<dbReference type="InterPro" id="IPR035906">
    <property type="entry name" value="MetI-like_sf"/>
</dbReference>
<feature type="transmembrane region" description="Helical" evidence="9">
    <location>
        <begin position="453"/>
        <end position="473"/>
    </location>
</feature>
<dbReference type="Pfam" id="PF00528">
    <property type="entry name" value="BPD_transp_1"/>
    <property type="match status" value="1"/>
</dbReference>
<feature type="transmembrane region" description="Helical" evidence="9">
    <location>
        <begin position="494"/>
        <end position="521"/>
    </location>
</feature>
<evidence type="ECO:0000256" key="6">
    <source>
        <dbReference type="ARBA" id="ARBA00023136"/>
    </source>
</evidence>
<dbReference type="Proteomes" id="UP000199150">
    <property type="component" value="Unassembled WGS sequence"/>
</dbReference>
<comment type="similarity">
    <text evidence="7">In the C-terminal section; belongs to the OsmX family.</text>
</comment>
<keyword evidence="6 9" id="KW-0472">Membrane</keyword>
<dbReference type="AlphaFoldDB" id="A0A1G4R819"/>
<feature type="transmembrane region" description="Helical" evidence="9">
    <location>
        <begin position="394"/>
        <end position="418"/>
    </location>
</feature>
<keyword evidence="5 9" id="KW-1133">Transmembrane helix</keyword>
<dbReference type="STRING" id="260084.SAMN02927928_1653"/>
<feature type="chain" id="PRO_5011780460" evidence="10">
    <location>
        <begin position="34"/>
        <end position="637"/>
    </location>
</feature>
<dbReference type="EMBL" id="FMTS01000002">
    <property type="protein sequence ID" value="SCW52976.1"/>
    <property type="molecule type" value="Genomic_DNA"/>
</dbReference>
<dbReference type="PANTHER" id="PTHR47737">
    <property type="entry name" value="GLYCINE BETAINE/PROLINE BETAINE TRANSPORT SYSTEM PERMEASE PROTEIN PROW"/>
    <property type="match status" value="1"/>
</dbReference>
<dbReference type="SUPFAM" id="SSF161098">
    <property type="entry name" value="MetI-like"/>
    <property type="match status" value="1"/>
</dbReference>
<dbReference type="GO" id="GO:0031460">
    <property type="term" value="P:glycine betaine transport"/>
    <property type="evidence" value="ECO:0007669"/>
    <property type="project" value="TreeGrafter"/>
</dbReference>
<gene>
    <name evidence="12" type="ORF">SAMN02927928_1653</name>
</gene>
<dbReference type="SUPFAM" id="SSF53850">
    <property type="entry name" value="Periplasmic binding protein-like II"/>
    <property type="match status" value="1"/>
</dbReference>
<evidence type="ECO:0000256" key="3">
    <source>
        <dbReference type="ARBA" id="ARBA00022475"/>
    </source>
</evidence>
<dbReference type="CDD" id="cd06261">
    <property type="entry name" value="TM_PBP2"/>
    <property type="match status" value="1"/>
</dbReference>
<dbReference type="GO" id="GO:0015226">
    <property type="term" value="F:carnitine transmembrane transporter activity"/>
    <property type="evidence" value="ECO:0007669"/>
    <property type="project" value="TreeGrafter"/>
</dbReference>
<keyword evidence="10" id="KW-0732">Signal</keyword>
<evidence type="ECO:0000256" key="5">
    <source>
        <dbReference type="ARBA" id="ARBA00022989"/>
    </source>
</evidence>
<keyword evidence="2 9" id="KW-0813">Transport</keyword>
<feature type="transmembrane region" description="Helical" evidence="9">
    <location>
        <begin position="574"/>
        <end position="593"/>
    </location>
</feature>
<evidence type="ECO:0000256" key="10">
    <source>
        <dbReference type="SAM" id="SignalP"/>
    </source>
</evidence>
<keyword evidence="13" id="KW-1185">Reference proteome</keyword>
<dbReference type="Gene3D" id="1.10.3720.10">
    <property type="entry name" value="MetI-like"/>
    <property type="match status" value="1"/>
</dbReference>
<sequence>MRRFMSRNATATAHLWACVLALLFAGFSVPALAKVECPVTEPVRFAGVNWESGEFITAVMQEIIERGYGCATETVPGNTVTLEQALANDDIHILAEEWVSRSDVWKKAAAVGTVKAIGHPFTEAREGWYVPDYMVHGSDAAAPGLNSVSQLADPRYVALFRDPEQPGKGRFLNCPSGWTCEGVNSAKLKAYGLTGAYVDFRPGTGPAMDAAITAAYAQKQPILFYYWSPSPIAGRLKLVQLKEPPWSAACWADLTSRDGKHTQGCAAPPADVAYGVSTPFAERAPVITAMLAKATFPIDDLNANLVRRADGKLTARAQAVWFLKAHPDLWRQWVDTNTAERISTSLGTAAPVAKSNFPARWTLSIRQPVNGAVSGLVRDHGEGFRAVANAGLSVIVALDGLLGAIPWWLLIAVFMGLAWAGTRRIGLTVAIGGLMLVMGLLGLWSLMTQTLTLMLIASLLAVLIGLPVGIAAAKSRWIKGLSQPVLDIMQTLPAFVYLIPALMLFGLGKVPAILATVIYALPPMIRLTTLGIERVDHEVREAGDSFGLTPWQRLWWVELPLARATLMAGVNQTIMLALSMVVVASMIGARGLGEQVLNGIQTLDVGMGLEAGLGIVILAFVLDRITQGFGGKGASHD</sequence>
<comment type="similarity">
    <text evidence="8">In the N-terminal section; belongs to the binding-protein-dependent transport system permease family.</text>
</comment>
<comment type="similarity">
    <text evidence="9">Belongs to the binding-protein-dependent transport system permease family.</text>
</comment>
<dbReference type="CDD" id="cd13641">
    <property type="entry name" value="PBP2_HisX_like"/>
    <property type="match status" value="1"/>
</dbReference>
<dbReference type="InterPro" id="IPR007210">
    <property type="entry name" value="ABC_Gly_betaine_transp_sub-bd"/>
</dbReference>
<feature type="transmembrane region" description="Helical" evidence="9">
    <location>
        <begin position="605"/>
        <end position="622"/>
    </location>
</feature>
<keyword evidence="4 9" id="KW-0812">Transmembrane</keyword>
<feature type="domain" description="ABC transmembrane type-1" evidence="11">
    <location>
        <begin position="447"/>
        <end position="626"/>
    </location>
</feature>
<dbReference type="Gene3D" id="3.40.190.100">
    <property type="entry name" value="Glycine betaine-binding periplasmic protein, domain 2"/>
    <property type="match status" value="1"/>
</dbReference>
<dbReference type="FunFam" id="1.10.3720.10:FF:000001">
    <property type="entry name" value="Glycine betaine ABC transporter, permease"/>
    <property type="match status" value="1"/>
</dbReference>
<organism evidence="12 13">
    <name type="scientific">Asticcacaulis taihuensis</name>
    <dbReference type="NCBI Taxonomy" id="260084"/>
    <lineage>
        <taxon>Bacteria</taxon>
        <taxon>Pseudomonadati</taxon>
        <taxon>Pseudomonadota</taxon>
        <taxon>Alphaproteobacteria</taxon>
        <taxon>Caulobacterales</taxon>
        <taxon>Caulobacteraceae</taxon>
        <taxon>Asticcacaulis</taxon>
    </lineage>
</organism>
<evidence type="ECO:0000256" key="1">
    <source>
        <dbReference type="ARBA" id="ARBA00004651"/>
    </source>
</evidence>
<evidence type="ECO:0000313" key="13">
    <source>
        <dbReference type="Proteomes" id="UP000199150"/>
    </source>
</evidence>
<feature type="transmembrane region" description="Helical" evidence="9">
    <location>
        <begin position="425"/>
        <end position="447"/>
    </location>
</feature>
<evidence type="ECO:0000259" key="11">
    <source>
        <dbReference type="PROSITE" id="PS50928"/>
    </source>
</evidence>
<protein>
    <submittedName>
        <fullName evidence="12">Glycine betaine/proline transport system substrate-binding protein</fullName>
    </submittedName>
</protein>